<dbReference type="AlphaFoldDB" id="A0A228IYL7"/>
<evidence type="ECO:0000313" key="3">
    <source>
        <dbReference type="Proteomes" id="UP000214600"/>
    </source>
</evidence>
<reference evidence="2 3" key="2">
    <citation type="submission" date="2017-08" db="EMBL/GenBank/DDBJ databases">
        <title>WGS of novel Burkholderia cepaca complex species.</title>
        <authorList>
            <person name="Lipuma J."/>
            <person name="Spilker T."/>
        </authorList>
    </citation>
    <scope>NUCLEOTIDE SEQUENCE [LARGE SCALE GENOMIC DNA]</scope>
    <source>
        <strain evidence="2 3">AU17325</strain>
    </source>
</reference>
<protein>
    <submittedName>
        <fullName evidence="2">Uncharacterized protein</fullName>
    </submittedName>
</protein>
<accession>A0A228IYL7</accession>
<evidence type="ECO:0000256" key="1">
    <source>
        <dbReference type="SAM" id="MobiDB-lite"/>
    </source>
</evidence>
<sequence length="64" mass="7355">MPRHHCGLQKNIRRVHLRGIEPEYALKRCSGSICSRLPRERSARLGRPGSYRQTKTPRCLPGCL</sequence>
<proteinExistence type="predicted"/>
<reference evidence="3" key="1">
    <citation type="submission" date="2017-06" db="EMBL/GenBank/DDBJ databases">
        <authorList>
            <person name="LiPuma J."/>
            <person name="Spilker T."/>
        </authorList>
    </citation>
    <scope>NUCLEOTIDE SEQUENCE [LARGE SCALE GENOMIC DNA]</scope>
    <source>
        <strain evidence="3">AU17325</strain>
    </source>
</reference>
<feature type="region of interest" description="Disordered" evidence="1">
    <location>
        <begin position="44"/>
        <end position="64"/>
    </location>
</feature>
<dbReference type="OrthoDB" id="9027811at2"/>
<evidence type="ECO:0000313" key="2">
    <source>
        <dbReference type="EMBL" id="OXI47388.1"/>
    </source>
</evidence>
<comment type="caution">
    <text evidence="2">The sequence shown here is derived from an EMBL/GenBank/DDBJ whole genome shotgun (WGS) entry which is preliminary data.</text>
</comment>
<organism evidence="2 3">
    <name type="scientific">Burkholderia aenigmatica</name>
    <dbReference type="NCBI Taxonomy" id="2015348"/>
    <lineage>
        <taxon>Bacteria</taxon>
        <taxon>Pseudomonadati</taxon>
        <taxon>Pseudomonadota</taxon>
        <taxon>Betaproteobacteria</taxon>
        <taxon>Burkholderiales</taxon>
        <taxon>Burkholderiaceae</taxon>
        <taxon>Burkholderia</taxon>
        <taxon>Burkholderia cepacia complex</taxon>
    </lineage>
</organism>
<name>A0A228IYL7_9BURK</name>
<gene>
    <name evidence="2" type="ORF">CFB84_11475</name>
</gene>
<dbReference type="Proteomes" id="UP000214600">
    <property type="component" value="Unassembled WGS sequence"/>
</dbReference>
<dbReference type="EMBL" id="NKFA01000005">
    <property type="protein sequence ID" value="OXI47388.1"/>
    <property type="molecule type" value="Genomic_DNA"/>
</dbReference>